<organism evidence="2 3">
    <name type="scientific">Pseudomonas petrae</name>
    <dbReference type="NCBI Taxonomy" id="2912190"/>
    <lineage>
        <taxon>Bacteria</taxon>
        <taxon>Pseudomonadati</taxon>
        <taxon>Pseudomonadota</taxon>
        <taxon>Gammaproteobacteria</taxon>
        <taxon>Pseudomonadales</taxon>
        <taxon>Pseudomonadaceae</taxon>
        <taxon>Pseudomonas</taxon>
    </lineage>
</organism>
<feature type="region of interest" description="Disordered" evidence="1">
    <location>
        <begin position="82"/>
        <end position="105"/>
    </location>
</feature>
<reference evidence="2" key="1">
    <citation type="submission" date="2022-01" db="EMBL/GenBank/DDBJ databases">
        <title>Pseudomonas sp. nov. isolated from Antarctic regolith.</title>
        <authorList>
            <person name="Novakova D."/>
            <person name="Sedlar K."/>
        </authorList>
    </citation>
    <scope>NUCLEOTIDE SEQUENCE</scope>
    <source>
        <strain evidence="2">P2647</strain>
    </source>
</reference>
<evidence type="ECO:0000256" key="1">
    <source>
        <dbReference type="SAM" id="MobiDB-lite"/>
    </source>
</evidence>
<evidence type="ECO:0000313" key="2">
    <source>
        <dbReference type="EMBL" id="MCF7541664.1"/>
    </source>
</evidence>
<keyword evidence="3" id="KW-1185">Reference proteome</keyword>
<evidence type="ECO:0000313" key="3">
    <source>
        <dbReference type="Proteomes" id="UP001162905"/>
    </source>
</evidence>
<protein>
    <submittedName>
        <fullName evidence="2">Uncharacterized protein</fullName>
    </submittedName>
</protein>
<gene>
    <name evidence="2" type="ORF">L4G47_05445</name>
</gene>
<dbReference type="RefSeq" id="WP_237250876.1">
    <property type="nucleotide sequence ID" value="NZ_JAKJXE010000010.1"/>
</dbReference>
<name>A0ABS9I2S5_9PSED</name>
<dbReference type="EMBL" id="JAKJXH010000004">
    <property type="protein sequence ID" value="MCF7541664.1"/>
    <property type="molecule type" value="Genomic_DNA"/>
</dbReference>
<comment type="caution">
    <text evidence="2">The sequence shown here is derived from an EMBL/GenBank/DDBJ whole genome shotgun (WGS) entry which is preliminary data.</text>
</comment>
<dbReference type="Proteomes" id="UP001162905">
    <property type="component" value="Unassembled WGS sequence"/>
</dbReference>
<sequence>MNRRLRGQSYPFVMSKNMLASDMNAEDSGRLLDELNRATAELMSIDSAAFGREPWQMAHRRQQAAFAAWLLFIRKDPVFQNRSKSSPLEAEHAATRLPAADGLGC</sequence>
<accession>A0ABS9I2S5</accession>
<proteinExistence type="predicted"/>